<dbReference type="Gene3D" id="2.60.40.420">
    <property type="entry name" value="Cupredoxins - blue copper proteins"/>
    <property type="match status" value="1"/>
</dbReference>
<dbReference type="FunCoup" id="D8QP28">
    <property type="interactions" value="7"/>
</dbReference>
<accession>D8QP28</accession>
<dbReference type="InterPro" id="IPR039391">
    <property type="entry name" value="Phytocyanin-like"/>
</dbReference>
<keyword evidence="2" id="KW-0325">Glycoprotein</keyword>
<dbReference type="InterPro" id="IPR003245">
    <property type="entry name" value="Phytocyanin_dom"/>
</dbReference>
<reference evidence="4 5" key="1">
    <citation type="journal article" date="2011" name="Science">
        <title>The Selaginella genome identifies genetic changes associated with the evolution of vascular plants.</title>
        <authorList>
            <person name="Banks J.A."/>
            <person name="Nishiyama T."/>
            <person name="Hasebe M."/>
            <person name="Bowman J.L."/>
            <person name="Gribskov M."/>
            <person name="dePamphilis C."/>
            <person name="Albert V.A."/>
            <person name="Aono N."/>
            <person name="Aoyama T."/>
            <person name="Ambrose B.A."/>
            <person name="Ashton N.W."/>
            <person name="Axtell M.J."/>
            <person name="Barker E."/>
            <person name="Barker M.S."/>
            <person name="Bennetzen J.L."/>
            <person name="Bonawitz N.D."/>
            <person name="Chapple C."/>
            <person name="Cheng C."/>
            <person name="Correa L.G."/>
            <person name="Dacre M."/>
            <person name="DeBarry J."/>
            <person name="Dreyer I."/>
            <person name="Elias M."/>
            <person name="Engstrom E.M."/>
            <person name="Estelle M."/>
            <person name="Feng L."/>
            <person name="Finet C."/>
            <person name="Floyd S.K."/>
            <person name="Frommer W.B."/>
            <person name="Fujita T."/>
            <person name="Gramzow L."/>
            <person name="Gutensohn M."/>
            <person name="Harholt J."/>
            <person name="Hattori M."/>
            <person name="Heyl A."/>
            <person name="Hirai T."/>
            <person name="Hiwatashi Y."/>
            <person name="Ishikawa M."/>
            <person name="Iwata M."/>
            <person name="Karol K.G."/>
            <person name="Koehler B."/>
            <person name="Kolukisaoglu U."/>
            <person name="Kubo M."/>
            <person name="Kurata T."/>
            <person name="Lalonde S."/>
            <person name="Li K."/>
            <person name="Li Y."/>
            <person name="Litt A."/>
            <person name="Lyons E."/>
            <person name="Manning G."/>
            <person name="Maruyama T."/>
            <person name="Michael T.P."/>
            <person name="Mikami K."/>
            <person name="Miyazaki S."/>
            <person name="Morinaga S."/>
            <person name="Murata T."/>
            <person name="Mueller-Roeber B."/>
            <person name="Nelson D.R."/>
            <person name="Obara M."/>
            <person name="Oguri Y."/>
            <person name="Olmstead R.G."/>
            <person name="Onodera N."/>
            <person name="Petersen B.L."/>
            <person name="Pils B."/>
            <person name="Prigge M."/>
            <person name="Rensing S.A."/>
            <person name="Riano-Pachon D.M."/>
            <person name="Roberts A.W."/>
            <person name="Sato Y."/>
            <person name="Scheller H.V."/>
            <person name="Schulz B."/>
            <person name="Schulz C."/>
            <person name="Shakirov E.V."/>
            <person name="Shibagaki N."/>
            <person name="Shinohara N."/>
            <person name="Shippen D.E."/>
            <person name="Soerensen I."/>
            <person name="Sotooka R."/>
            <person name="Sugimoto N."/>
            <person name="Sugita M."/>
            <person name="Sumikawa N."/>
            <person name="Tanurdzic M."/>
            <person name="Theissen G."/>
            <person name="Ulvskov P."/>
            <person name="Wakazuki S."/>
            <person name="Weng J.K."/>
            <person name="Willats W.W."/>
            <person name="Wipf D."/>
            <person name="Wolf P.G."/>
            <person name="Yang L."/>
            <person name="Zimmer A.D."/>
            <person name="Zhu Q."/>
            <person name="Mitros T."/>
            <person name="Hellsten U."/>
            <person name="Loque D."/>
            <person name="Otillar R."/>
            <person name="Salamov A."/>
            <person name="Schmutz J."/>
            <person name="Shapiro H."/>
            <person name="Lindquist E."/>
            <person name="Lucas S."/>
            <person name="Rokhsar D."/>
            <person name="Grigoriev I.V."/>
        </authorList>
    </citation>
    <scope>NUCLEOTIDE SEQUENCE [LARGE SCALE GENOMIC DNA]</scope>
</reference>
<dbReference type="CDD" id="cd04216">
    <property type="entry name" value="Phytocyanin"/>
    <property type="match status" value="1"/>
</dbReference>
<dbReference type="STRING" id="88036.D8QP28"/>
<evidence type="ECO:0000313" key="5">
    <source>
        <dbReference type="Proteomes" id="UP000001514"/>
    </source>
</evidence>
<dbReference type="EMBL" id="GL377565">
    <property type="protein sequence ID" value="EFJ38861.1"/>
    <property type="molecule type" value="Genomic_DNA"/>
</dbReference>
<dbReference type="HOGENOM" id="CLU_058719_4_4_1"/>
<dbReference type="AlphaFoldDB" id="D8QP28"/>
<dbReference type="PANTHER" id="PTHR33021:SF537">
    <property type="entry name" value="UCLACYANIN 2"/>
    <property type="match status" value="1"/>
</dbReference>
<feature type="non-terminal residue" evidence="4">
    <location>
        <position position="96"/>
    </location>
</feature>
<feature type="non-terminal residue" evidence="4">
    <location>
        <position position="1"/>
    </location>
</feature>
<dbReference type="PROSITE" id="PS51485">
    <property type="entry name" value="PHYTOCYANIN"/>
    <property type="match status" value="1"/>
</dbReference>
<gene>
    <name evidence="4" type="ORF">SELMODRAFT_29265</name>
</gene>
<organism evidence="5">
    <name type="scientific">Selaginella moellendorffii</name>
    <name type="common">Spikemoss</name>
    <dbReference type="NCBI Taxonomy" id="88036"/>
    <lineage>
        <taxon>Eukaryota</taxon>
        <taxon>Viridiplantae</taxon>
        <taxon>Streptophyta</taxon>
        <taxon>Embryophyta</taxon>
        <taxon>Tracheophyta</taxon>
        <taxon>Lycopodiopsida</taxon>
        <taxon>Selaginellales</taxon>
        <taxon>Selaginellaceae</taxon>
        <taxon>Selaginella</taxon>
    </lineage>
</organism>
<dbReference type="GO" id="GO:0005886">
    <property type="term" value="C:plasma membrane"/>
    <property type="evidence" value="ECO:0000318"/>
    <property type="project" value="GO_Central"/>
</dbReference>
<dbReference type="FunFam" id="2.60.40.420:FF:000003">
    <property type="entry name" value="Blue copper"/>
    <property type="match status" value="1"/>
</dbReference>
<dbReference type="GO" id="GO:0009055">
    <property type="term" value="F:electron transfer activity"/>
    <property type="evidence" value="ECO:0007669"/>
    <property type="project" value="InterPro"/>
</dbReference>
<dbReference type="OrthoDB" id="686200at2759"/>
<dbReference type="Gramene" id="EFJ38861">
    <property type="protein sequence ID" value="EFJ38861"/>
    <property type="gene ID" value="SELMODRAFT_29265"/>
</dbReference>
<dbReference type="InterPro" id="IPR008972">
    <property type="entry name" value="Cupredoxin"/>
</dbReference>
<proteinExistence type="predicted"/>
<evidence type="ECO:0000256" key="1">
    <source>
        <dbReference type="ARBA" id="ARBA00022723"/>
    </source>
</evidence>
<protein>
    <recommendedName>
        <fullName evidence="3">Phytocyanin domain-containing protein</fullName>
    </recommendedName>
</protein>
<evidence type="ECO:0000259" key="3">
    <source>
        <dbReference type="PROSITE" id="PS51485"/>
    </source>
</evidence>
<evidence type="ECO:0000256" key="2">
    <source>
        <dbReference type="ARBA" id="ARBA00023180"/>
    </source>
</evidence>
<dbReference type="GO" id="GO:0046872">
    <property type="term" value="F:metal ion binding"/>
    <property type="evidence" value="ECO:0007669"/>
    <property type="project" value="UniProtKB-KW"/>
</dbReference>
<dbReference type="SUPFAM" id="SSF49503">
    <property type="entry name" value="Cupredoxins"/>
    <property type="match status" value="1"/>
</dbReference>
<sequence>FTVGDSNGWTFQVNYTQWASSQTFRVGDILVFPYTSIHDVREVSQADYDSCDGSNAVTTYATASPIRVTLSRPGAHWFLCGIPGHCAAGMRVPINV</sequence>
<name>D8QP28_SELML</name>
<dbReference type="PANTHER" id="PTHR33021">
    <property type="entry name" value="BLUE COPPER PROTEIN"/>
    <property type="match status" value="1"/>
</dbReference>
<feature type="domain" description="Phytocyanin" evidence="3">
    <location>
        <begin position="1"/>
        <end position="96"/>
    </location>
</feature>
<keyword evidence="5" id="KW-1185">Reference proteome</keyword>
<evidence type="ECO:0000313" key="4">
    <source>
        <dbReference type="EMBL" id="EFJ38861.1"/>
    </source>
</evidence>
<dbReference type="Proteomes" id="UP000001514">
    <property type="component" value="Unassembled WGS sequence"/>
</dbReference>
<dbReference type="Pfam" id="PF02298">
    <property type="entry name" value="Cu_bind_like"/>
    <property type="match status" value="1"/>
</dbReference>
<dbReference type="KEGG" id="smo:SELMODRAFT_29265"/>
<dbReference type="InParanoid" id="D8QP28"/>
<keyword evidence="1" id="KW-0479">Metal-binding</keyword>